<protein>
    <recommendedName>
        <fullName evidence="1">Tox-MPTase2 domain-containing protein</fullName>
    </recommendedName>
</protein>
<organism evidence="2 3">
    <name type="scientific">Flavobacterium circumlabens</name>
    <dbReference type="NCBI Taxonomy" id="2133765"/>
    <lineage>
        <taxon>Bacteria</taxon>
        <taxon>Pseudomonadati</taxon>
        <taxon>Bacteroidota</taxon>
        <taxon>Flavobacteriia</taxon>
        <taxon>Flavobacteriales</taxon>
        <taxon>Flavobacteriaceae</taxon>
        <taxon>Flavobacterium</taxon>
    </lineage>
</organism>
<gene>
    <name evidence="2" type="ORF">D0809_24120</name>
</gene>
<accession>A0A4Y7U649</accession>
<dbReference type="Proteomes" id="UP000298340">
    <property type="component" value="Unassembled WGS sequence"/>
</dbReference>
<dbReference type="NCBIfam" id="TIGR03696">
    <property type="entry name" value="Rhs_assc_core"/>
    <property type="match status" value="1"/>
</dbReference>
<evidence type="ECO:0000259" key="1">
    <source>
        <dbReference type="Pfam" id="PF15638"/>
    </source>
</evidence>
<proteinExistence type="predicted"/>
<feature type="domain" description="Tox-MPTase2" evidence="1">
    <location>
        <begin position="459"/>
        <end position="643"/>
    </location>
</feature>
<dbReference type="Pfam" id="PF15638">
    <property type="entry name" value="Tox-MPTase2"/>
    <property type="match status" value="1"/>
</dbReference>
<evidence type="ECO:0000313" key="2">
    <source>
        <dbReference type="EMBL" id="TEB41704.1"/>
    </source>
</evidence>
<dbReference type="AlphaFoldDB" id="A0A4Y7U649"/>
<dbReference type="PANTHER" id="PTHR32305">
    <property type="match status" value="1"/>
</dbReference>
<dbReference type="PANTHER" id="PTHR32305:SF15">
    <property type="entry name" value="PROTEIN RHSA-RELATED"/>
    <property type="match status" value="1"/>
</dbReference>
<dbReference type="InterPro" id="IPR050708">
    <property type="entry name" value="T6SS_VgrG/RHS"/>
</dbReference>
<dbReference type="EMBL" id="QWDN01000018">
    <property type="protein sequence ID" value="TEB41704.1"/>
    <property type="molecule type" value="Genomic_DNA"/>
</dbReference>
<name>A0A4Y7U649_9FLAO</name>
<sequence>MQYSITKHKRSPLTSDLEIITKDAFTYSDQDRLKTQTHQINGGTIEVIANNSYDELGQLISKKVGNTILDPTQKVDYTYNIRGWMTGINDVTALSKTGDPKDLFAFKINYNNMPGITGGKALYNGNIAETFWISSSEATPVVRGYAYLYDNLNRLRTSFYKRDATVSNAYSENLTYDKNGKIGSLSRNGNSETATQIDALVYTYTNSNTTNQLLKVVDSAPATTKIYGFADSAANTDDYSYDANGNMTKDNNKNITAITYNHLNLPTKITFATTGNIAYIYNAAGQKVQKIVKEGANETITDYLAGYQYVKTPATSTMLKFFPTAEGYVEVSGSSYKYVYQYKDHLGNIRLSYDKNLAIQDENQYYPFGLLQKRQTDVIVESNYKYRYNGKELQDENIGGFQLNLYDYGARNYDPALGRWMSIDPLAEQMRRWSPYNYCFNNPLRFKDPDGMGPNDHIFDARGNFLRDTKVGNSVKIQIGDKQYSPSQLDTSRGSRGAISKIGAYYAGKVGTDPGTIITTGTSDKKSSDNPASTKGEVISINTNGGFSKSLDNISDFKSVMKHENGHKENNEDKNFKSDLSNHADVYIDQMKDNGFSTTSDEYRTGIAGSFGNYLLNMDQSTEFSSSDILKKINTFNNTNKGGIQIKRQGENYGPAVKGNWSLELIYKGGTASIDYEKVKN</sequence>
<evidence type="ECO:0000313" key="3">
    <source>
        <dbReference type="Proteomes" id="UP000298340"/>
    </source>
</evidence>
<comment type="caution">
    <text evidence="2">The sequence shown here is derived from an EMBL/GenBank/DDBJ whole genome shotgun (WGS) entry which is preliminary data.</text>
</comment>
<dbReference type="InterPro" id="IPR022385">
    <property type="entry name" value="Rhs_assc_core"/>
</dbReference>
<dbReference type="InterPro" id="IPR028914">
    <property type="entry name" value="Tox-MPTase2_dom"/>
</dbReference>
<dbReference type="Gene3D" id="2.180.10.10">
    <property type="entry name" value="RHS repeat-associated core"/>
    <property type="match status" value="1"/>
</dbReference>
<reference evidence="2 3" key="1">
    <citation type="journal article" date="2018" name="Syst. Appl. Microbiol.">
        <title>Flavobacterium circumlabens sp. nov. and Flavobacterium cupreum sp. nov., two psychrotrophic species isolated from Antarctic environmental samples.</title>
        <authorList>
            <person name="Kralova S."/>
            <person name="Busse H.J."/>
            <person name="Svec P."/>
            <person name="Maslanova I."/>
            <person name="Stankova E."/>
            <person name="Bartak M."/>
            <person name="Sedlacek I."/>
        </authorList>
    </citation>
    <scope>NUCLEOTIDE SEQUENCE [LARGE SCALE GENOMIC DNA]</scope>
    <source>
        <strain evidence="2 3">CCM 8828</strain>
    </source>
</reference>